<keyword evidence="5" id="KW-0969">Cilium</keyword>
<accession>A0A0C5VTV9</accession>
<dbReference type="GO" id="GO:0009306">
    <property type="term" value="P:protein secretion"/>
    <property type="evidence" value="ECO:0007669"/>
    <property type="project" value="InterPro"/>
</dbReference>
<dbReference type="PANTHER" id="PTHR30531:SF12">
    <property type="entry name" value="FLAGELLAR BIOSYNTHETIC PROTEIN FLHB"/>
    <property type="match status" value="1"/>
</dbReference>
<evidence type="ECO:0000313" key="6">
    <source>
        <dbReference type="Proteomes" id="UP000032266"/>
    </source>
</evidence>
<dbReference type="EMBL" id="CP007142">
    <property type="protein sequence ID" value="AJQ96728.1"/>
    <property type="molecule type" value="Genomic_DNA"/>
</dbReference>
<dbReference type="RefSeq" id="WP_044618668.1">
    <property type="nucleotide sequence ID" value="NZ_CP007142.1"/>
</dbReference>
<keyword evidence="5" id="KW-0282">Flagellum</keyword>
<evidence type="ECO:0000256" key="4">
    <source>
        <dbReference type="ARBA" id="ARBA00025078"/>
    </source>
</evidence>
<dbReference type="OrthoDB" id="5244399at2"/>
<keyword evidence="3" id="KW-0813">Transport</keyword>
<organism evidence="5 6">
    <name type="scientific">Gynuella sunshinyii YC6258</name>
    <dbReference type="NCBI Taxonomy" id="1445510"/>
    <lineage>
        <taxon>Bacteria</taxon>
        <taxon>Pseudomonadati</taxon>
        <taxon>Pseudomonadota</taxon>
        <taxon>Gammaproteobacteria</taxon>
        <taxon>Oceanospirillales</taxon>
        <taxon>Saccharospirillaceae</taxon>
        <taxon>Gynuella</taxon>
    </lineage>
</organism>
<evidence type="ECO:0000256" key="2">
    <source>
        <dbReference type="ARBA" id="ARBA00021622"/>
    </source>
</evidence>
<sequence length="93" mass="10254">MNQPDPQSALALHYNGKDTPTVVAAGQGELAEEILRLAREYEVPVLENKELLAMLTSLDIGQAIPDQLFEVIAEIIAMSYWLRGRVPEGFTAD</sequence>
<dbReference type="PANTHER" id="PTHR30531">
    <property type="entry name" value="FLAGELLAR BIOSYNTHETIC PROTEIN FLHB"/>
    <property type="match status" value="1"/>
</dbReference>
<keyword evidence="6" id="KW-1185">Reference proteome</keyword>
<dbReference type="Gene3D" id="3.40.1690.10">
    <property type="entry name" value="secretion proteins EscU"/>
    <property type="match status" value="1"/>
</dbReference>
<protein>
    <recommendedName>
        <fullName evidence="2">Flagellar biosynthetic protein FlhB</fullName>
    </recommendedName>
</protein>
<comment type="function">
    <text evidence="4">Required for formation of the rod structure in the basal body of the flagellar apparatus. Together with FliI and FliH, may constitute the export apparatus of flagellin.</text>
</comment>
<dbReference type="InterPro" id="IPR006135">
    <property type="entry name" value="T3SS_substrate_exporter"/>
</dbReference>
<name>A0A0C5VTV9_9GAMM</name>
<dbReference type="Proteomes" id="UP000032266">
    <property type="component" value="Chromosome"/>
</dbReference>
<dbReference type="HOGENOM" id="CLU_041013_4_0_6"/>
<evidence type="ECO:0000313" key="5">
    <source>
        <dbReference type="EMBL" id="AJQ96728.1"/>
    </source>
</evidence>
<keyword evidence="3" id="KW-1006">Bacterial flagellum protein export</keyword>
<dbReference type="AlphaFoldDB" id="A0A0C5VTV9"/>
<dbReference type="STRING" id="1445510.YC6258_04696"/>
<keyword evidence="3" id="KW-0653">Protein transport</keyword>
<keyword evidence="5" id="KW-0966">Cell projection</keyword>
<proteinExistence type="inferred from homology"/>
<reference evidence="5 6" key="1">
    <citation type="submission" date="2014-01" db="EMBL/GenBank/DDBJ databases">
        <title>Full genme sequencing of cellulolytic bacterium Gynuella sunshinyii YC6258T gen. nov., sp. nov.</title>
        <authorList>
            <person name="Khan H."/>
            <person name="Chung E.J."/>
            <person name="Chung Y.R."/>
        </authorList>
    </citation>
    <scope>NUCLEOTIDE SEQUENCE [LARGE SCALE GENOMIC DNA]</scope>
    <source>
        <strain evidence="5 6">YC6258</strain>
    </source>
</reference>
<dbReference type="Pfam" id="PF01312">
    <property type="entry name" value="Bac_export_2"/>
    <property type="match status" value="1"/>
</dbReference>
<gene>
    <name evidence="5" type="ORF">YC6258_04696</name>
</gene>
<dbReference type="InterPro" id="IPR029025">
    <property type="entry name" value="T3SS_substrate_exporter_C"/>
</dbReference>
<comment type="similarity">
    <text evidence="1">Belongs to the type III secretion exporter family.</text>
</comment>
<dbReference type="KEGG" id="gsn:YC6258_04696"/>
<evidence type="ECO:0000256" key="3">
    <source>
        <dbReference type="ARBA" id="ARBA00023225"/>
    </source>
</evidence>
<dbReference type="GO" id="GO:0005886">
    <property type="term" value="C:plasma membrane"/>
    <property type="evidence" value="ECO:0007669"/>
    <property type="project" value="TreeGrafter"/>
</dbReference>
<dbReference type="SUPFAM" id="SSF160544">
    <property type="entry name" value="EscU C-terminal domain-like"/>
    <property type="match status" value="1"/>
</dbReference>
<evidence type="ECO:0000256" key="1">
    <source>
        <dbReference type="ARBA" id="ARBA00010690"/>
    </source>
</evidence>